<dbReference type="AlphaFoldDB" id="A0AAE1BA73"/>
<name>A0AAE1BA73_9GAST</name>
<feature type="compositionally biased region" description="Basic and acidic residues" evidence="1">
    <location>
        <begin position="54"/>
        <end position="76"/>
    </location>
</feature>
<dbReference type="Proteomes" id="UP001283361">
    <property type="component" value="Unassembled WGS sequence"/>
</dbReference>
<evidence type="ECO:0000313" key="2">
    <source>
        <dbReference type="EMBL" id="KAK3801806.1"/>
    </source>
</evidence>
<proteinExistence type="predicted"/>
<feature type="region of interest" description="Disordered" evidence="1">
    <location>
        <begin position="46"/>
        <end position="76"/>
    </location>
</feature>
<gene>
    <name evidence="2" type="ORF">RRG08_048393</name>
</gene>
<feature type="region of interest" description="Disordered" evidence="1">
    <location>
        <begin position="1"/>
        <end position="34"/>
    </location>
</feature>
<protein>
    <submittedName>
        <fullName evidence="2">Uncharacterized protein</fullName>
    </submittedName>
</protein>
<dbReference type="EMBL" id="JAWDGP010000283">
    <property type="protein sequence ID" value="KAK3801806.1"/>
    <property type="molecule type" value="Genomic_DNA"/>
</dbReference>
<sequence>MSHLILSRHTLRRSGHGGRDETLHTEPPHLETGTVEEMRHFILSRHTLRRSGHGGRDETLHTEPPHVETVRARWKR</sequence>
<feature type="compositionally biased region" description="Basic and acidic residues" evidence="1">
    <location>
        <begin position="17"/>
        <end position="29"/>
    </location>
</feature>
<organism evidence="2 3">
    <name type="scientific">Elysia crispata</name>
    <name type="common">lettuce slug</name>
    <dbReference type="NCBI Taxonomy" id="231223"/>
    <lineage>
        <taxon>Eukaryota</taxon>
        <taxon>Metazoa</taxon>
        <taxon>Spiralia</taxon>
        <taxon>Lophotrochozoa</taxon>
        <taxon>Mollusca</taxon>
        <taxon>Gastropoda</taxon>
        <taxon>Heterobranchia</taxon>
        <taxon>Euthyneura</taxon>
        <taxon>Panpulmonata</taxon>
        <taxon>Sacoglossa</taxon>
        <taxon>Placobranchoidea</taxon>
        <taxon>Plakobranchidae</taxon>
        <taxon>Elysia</taxon>
    </lineage>
</organism>
<evidence type="ECO:0000313" key="3">
    <source>
        <dbReference type="Proteomes" id="UP001283361"/>
    </source>
</evidence>
<comment type="caution">
    <text evidence="2">The sequence shown here is derived from an EMBL/GenBank/DDBJ whole genome shotgun (WGS) entry which is preliminary data.</text>
</comment>
<accession>A0AAE1BA73</accession>
<evidence type="ECO:0000256" key="1">
    <source>
        <dbReference type="SAM" id="MobiDB-lite"/>
    </source>
</evidence>
<reference evidence="2" key="1">
    <citation type="journal article" date="2023" name="G3 (Bethesda)">
        <title>A reference genome for the long-term kleptoplast-retaining sea slug Elysia crispata morphotype clarki.</title>
        <authorList>
            <person name="Eastman K.E."/>
            <person name="Pendleton A.L."/>
            <person name="Shaikh M.A."/>
            <person name="Suttiyut T."/>
            <person name="Ogas R."/>
            <person name="Tomko P."/>
            <person name="Gavelis G."/>
            <person name="Widhalm J.R."/>
            <person name="Wisecaver J.H."/>
        </authorList>
    </citation>
    <scope>NUCLEOTIDE SEQUENCE</scope>
    <source>
        <strain evidence="2">ECLA1</strain>
    </source>
</reference>
<keyword evidence="3" id="KW-1185">Reference proteome</keyword>